<dbReference type="Gene3D" id="3.30.70.20">
    <property type="match status" value="1"/>
</dbReference>
<evidence type="ECO:0000256" key="4">
    <source>
        <dbReference type="ARBA" id="ARBA00023014"/>
    </source>
</evidence>
<dbReference type="PROSITE" id="PS00198">
    <property type="entry name" value="4FE4S_FER_1"/>
    <property type="match status" value="2"/>
</dbReference>
<dbReference type="InterPro" id="IPR023753">
    <property type="entry name" value="FAD/NAD-binding_dom"/>
</dbReference>
<accession>A0A1F7SG26</accession>
<evidence type="ECO:0000313" key="7">
    <source>
        <dbReference type="Proteomes" id="UP000178082"/>
    </source>
</evidence>
<evidence type="ECO:0000256" key="3">
    <source>
        <dbReference type="ARBA" id="ARBA00023004"/>
    </source>
</evidence>
<gene>
    <name evidence="6" type="ORF">A3G31_07140</name>
</gene>
<evidence type="ECO:0000259" key="5">
    <source>
        <dbReference type="PROSITE" id="PS51379"/>
    </source>
</evidence>
<dbReference type="InterPro" id="IPR051691">
    <property type="entry name" value="Metab_Enz_Cyan_OpOx_G3PDH"/>
</dbReference>
<dbReference type="InterPro" id="IPR017896">
    <property type="entry name" value="4Fe4S_Fe-S-bd"/>
</dbReference>
<dbReference type="Gene3D" id="3.50.50.60">
    <property type="entry name" value="FAD/NAD(P)-binding domain"/>
    <property type="match status" value="1"/>
</dbReference>
<dbReference type="PROSITE" id="PS51379">
    <property type="entry name" value="4FE4S_FER_2"/>
    <property type="match status" value="2"/>
</dbReference>
<comment type="caution">
    <text evidence="6">The sequence shown here is derived from an EMBL/GenBank/DDBJ whole genome shotgun (WGS) entry which is preliminary data.</text>
</comment>
<dbReference type="GO" id="GO:0046872">
    <property type="term" value="F:metal ion binding"/>
    <property type="evidence" value="ECO:0007669"/>
    <property type="project" value="UniProtKB-KW"/>
</dbReference>
<dbReference type="InterPro" id="IPR017900">
    <property type="entry name" value="4Fe4S_Fe_S_CS"/>
</dbReference>
<evidence type="ECO:0000256" key="2">
    <source>
        <dbReference type="ARBA" id="ARBA00023002"/>
    </source>
</evidence>
<dbReference type="PANTHER" id="PTHR42949:SF3">
    <property type="entry name" value="ANAEROBIC GLYCEROL-3-PHOSPHATE DEHYDROGENASE SUBUNIT B"/>
    <property type="match status" value="1"/>
</dbReference>
<feature type="domain" description="4Fe-4S ferredoxin-type" evidence="5">
    <location>
        <begin position="520"/>
        <end position="547"/>
    </location>
</feature>
<dbReference type="Proteomes" id="UP000178082">
    <property type="component" value="Unassembled WGS sequence"/>
</dbReference>
<proteinExistence type="predicted"/>
<dbReference type="GO" id="GO:0016491">
    <property type="term" value="F:oxidoreductase activity"/>
    <property type="evidence" value="ECO:0007669"/>
    <property type="project" value="UniProtKB-KW"/>
</dbReference>
<dbReference type="Pfam" id="PF13237">
    <property type="entry name" value="Fer4_10"/>
    <property type="match status" value="1"/>
</dbReference>
<evidence type="ECO:0000313" key="6">
    <source>
        <dbReference type="EMBL" id="OGL52184.1"/>
    </source>
</evidence>
<keyword evidence="3" id="KW-0408">Iron</keyword>
<name>A0A1F7SG26_9BACT</name>
<reference evidence="6 7" key="1">
    <citation type="journal article" date="2016" name="Nat. Commun.">
        <title>Thousands of microbial genomes shed light on interconnected biogeochemical processes in an aquifer system.</title>
        <authorList>
            <person name="Anantharaman K."/>
            <person name="Brown C.T."/>
            <person name="Hug L.A."/>
            <person name="Sharon I."/>
            <person name="Castelle C.J."/>
            <person name="Probst A.J."/>
            <person name="Thomas B.C."/>
            <person name="Singh A."/>
            <person name="Wilkins M.J."/>
            <person name="Karaoz U."/>
            <person name="Brodie E.L."/>
            <person name="Williams K.H."/>
            <person name="Hubbard S.S."/>
            <person name="Banfield J.F."/>
        </authorList>
    </citation>
    <scope>NUCLEOTIDE SEQUENCE [LARGE SCALE GENOMIC DNA]</scope>
</reference>
<dbReference type="STRING" id="1817883.A3G31_07140"/>
<dbReference type="InterPro" id="IPR036188">
    <property type="entry name" value="FAD/NAD-bd_sf"/>
</dbReference>
<protein>
    <recommendedName>
        <fullName evidence="5">4Fe-4S ferredoxin-type domain-containing protein</fullName>
    </recommendedName>
</protein>
<dbReference type="SUPFAM" id="SSF54862">
    <property type="entry name" value="4Fe-4S ferredoxins"/>
    <property type="match status" value="1"/>
</dbReference>
<dbReference type="AlphaFoldDB" id="A0A1F7SG26"/>
<sequence>MSEKVRIAVFLCNCAGSLNKSLSFSKIMEALGKEEDLSFVMESELLCSEDCLSGLIVKVKEKKANRVLIGGCSPKLYEELFRGRLMVEAGIDGNLVAVCNIREQCAWIINDIDEATNKALNLLRGALKRIRKAVPVYESEVLPQEEVLIIGGGIGGIQTAIELSKSGFKVTVVEKEKELGGNVKRLNRFYQSEISPERFIEEKIEEIKGKAEILTNAEVISLKGSCGDFIAGIKAGGRILEKQFGSVVVATGFQTYFPQEAYNLNPDERIITQLELEEILKDKEKARKIFGRGEDINVLFITGMTGRFSKVSTGTVFKNSLLLKEQYKNRVFIACRNAFVAGEGLENLYRRVRDEGVIVFKFENKAPQFLLKDNKFFALIFDYYLSLKASEEFLNPIIKIPCDVLVLEEEIIPSGDCENLREVLGVDFDSLKFFQRNNVHYFPVESNRKGIFFAGACRGTEEIPDAITDAKSAGIKVFELLKGKIKCYKERMAIDKDKCTLCLTCQRVCPHGAVTYTRAAVISEVACQACGVCASECPNSAITLRTYTDEGIIAEIEGFVL</sequence>
<feature type="domain" description="4Fe-4S ferredoxin-type" evidence="5">
    <location>
        <begin position="490"/>
        <end position="519"/>
    </location>
</feature>
<dbReference type="EMBL" id="MGDI01000033">
    <property type="protein sequence ID" value="OGL52184.1"/>
    <property type="molecule type" value="Genomic_DNA"/>
</dbReference>
<dbReference type="SUPFAM" id="SSF51905">
    <property type="entry name" value="FAD/NAD(P)-binding domain"/>
    <property type="match status" value="1"/>
</dbReference>
<dbReference type="GO" id="GO:0051536">
    <property type="term" value="F:iron-sulfur cluster binding"/>
    <property type="evidence" value="ECO:0007669"/>
    <property type="project" value="UniProtKB-KW"/>
</dbReference>
<dbReference type="PANTHER" id="PTHR42949">
    <property type="entry name" value="ANAEROBIC GLYCEROL-3-PHOSPHATE DEHYDROGENASE SUBUNIT B"/>
    <property type="match status" value="1"/>
</dbReference>
<keyword evidence="4" id="KW-0411">Iron-sulfur</keyword>
<keyword evidence="2" id="KW-0560">Oxidoreductase</keyword>
<dbReference type="Pfam" id="PF07992">
    <property type="entry name" value="Pyr_redox_2"/>
    <property type="match status" value="1"/>
</dbReference>
<evidence type="ECO:0000256" key="1">
    <source>
        <dbReference type="ARBA" id="ARBA00022723"/>
    </source>
</evidence>
<organism evidence="6 7">
    <name type="scientific">Candidatus Schekmanbacteria bacterium RIFCSPLOWO2_12_FULL_38_15</name>
    <dbReference type="NCBI Taxonomy" id="1817883"/>
    <lineage>
        <taxon>Bacteria</taxon>
        <taxon>Candidatus Schekmaniibacteriota</taxon>
    </lineage>
</organism>
<keyword evidence="1" id="KW-0479">Metal-binding</keyword>